<dbReference type="Proteomes" id="UP001597171">
    <property type="component" value="Unassembled WGS sequence"/>
</dbReference>
<name>A0ABW3Z7C1_9HYPH</name>
<comment type="caution">
    <text evidence="2">The sequence shown here is derived from an EMBL/GenBank/DDBJ whole genome shotgun (WGS) entry which is preliminary data.</text>
</comment>
<keyword evidence="2" id="KW-0808">Transferase</keyword>
<organism evidence="2 3">
    <name type="scientific">Methylopila musalis</name>
    <dbReference type="NCBI Taxonomy" id="1134781"/>
    <lineage>
        <taxon>Bacteria</taxon>
        <taxon>Pseudomonadati</taxon>
        <taxon>Pseudomonadota</taxon>
        <taxon>Alphaproteobacteria</taxon>
        <taxon>Hyphomicrobiales</taxon>
        <taxon>Methylopilaceae</taxon>
        <taxon>Methylopila</taxon>
    </lineage>
</organism>
<dbReference type="Pfam" id="PF00696">
    <property type="entry name" value="AA_kinase"/>
    <property type="match status" value="1"/>
</dbReference>
<evidence type="ECO:0000313" key="2">
    <source>
        <dbReference type="EMBL" id="MFD1332180.1"/>
    </source>
</evidence>
<keyword evidence="2" id="KW-0418">Kinase</keyword>
<dbReference type="GO" id="GO:0016301">
    <property type="term" value="F:kinase activity"/>
    <property type="evidence" value="ECO:0007669"/>
    <property type="project" value="UniProtKB-KW"/>
</dbReference>
<reference evidence="3" key="1">
    <citation type="journal article" date="2019" name="Int. J. Syst. Evol. Microbiol.">
        <title>The Global Catalogue of Microorganisms (GCM) 10K type strain sequencing project: providing services to taxonomists for standard genome sequencing and annotation.</title>
        <authorList>
            <consortium name="The Broad Institute Genomics Platform"/>
            <consortium name="The Broad Institute Genome Sequencing Center for Infectious Disease"/>
            <person name="Wu L."/>
            <person name="Ma J."/>
        </authorList>
    </citation>
    <scope>NUCLEOTIDE SEQUENCE [LARGE SCALE GENOMIC DNA]</scope>
    <source>
        <strain evidence="3">CCUG 61696</strain>
    </source>
</reference>
<feature type="domain" description="Aspartate/glutamate/uridylate kinase" evidence="1">
    <location>
        <begin position="9"/>
        <end position="145"/>
    </location>
</feature>
<dbReference type="RefSeq" id="WP_378775405.1">
    <property type="nucleotide sequence ID" value="NZ_JBHTMX010000067.1"/>
</dbReference>
<keyword evidence="3" id="KW-1185">Reference proteome</keyword>
<dbReference type="Gene3D" id="3.40.1160.10">
    <property type="entry name" value="Acetylglutamate kinase-like"/>
    <property type="match status" value="1"/>
</dbReference>
<dbReference type="EMBL" id="JBHTMX010000067">
    <property type="protein sequence ID" value="MFD1332180.1"/>
    <property type="molecule type" value="Genomic_DNA"/>
</dbReference>
<dbReference type="SUPFAM" id="SSF53633">
    <property type="entry name" value="Carbamate kinase-like"/>
    <property type="match status" value="1"/>
</dbReference>
<accession>A0ABW3Z7C1</accession>
<protein>
    <submittedName>
        <fullName evidence="2">Aspartate kinase</fullName>
    </submittedName>
</protein>
<dbReference type="InterPro" id="IPR036393">
    <property type="entry name" value="AceGlu_kinase-like_sf"/>
</dbReference>
<proteinExistence type="predicted"/>
<evidence type="ECO:0000313" key="3">
    <source>
        <dbReference type="Proteomes" id="UP001597171"/>
    </source>
</evidence>
<evidence type="ECO:0000259" key="1">
    <source>
        <dbReference type="Pfam" id="PF00696"/>
    </source>
</evidence>
<dbReference type="InterPro" id="IPR001048">
    <property type="entry name" value="Asp/Glu/Uridylate_kinase"/>
</dbReference>
<gene>
    <name evidence="2" type="ORF">ACFQ4O_09240</name>
</gene>
<sequence>MPTSSPRPLAVVKLGGSLFGAPRLGALLDVAARHGALVVPGGGPFADAVRALQPTLGFDDRAAHEMAILAMAQGAALIQRLRPDFDRVASMDEIERARAAGRAALWWPVPLALEADVPASWDVTSDSLALWLARAVGAARVVFVKSALAPVSSSIADWARDGLVDAHLPRLAQTYAGEALCVGDASPEALDAALAAPSRLAA</sequence>